<accession>A0ABQ7R2J5</accession>
<name>A0ABQ7R2J5_PLUXY</name>
<dbReference type="Proteomes" id="UP000823941">
    <property type="component" value="Chromosome 4"/>
</dbReference>
<protein>
    <submittedName>
        <fullName evidence="2">Uncharacterized protein</fullName>
    </submittedName>
</protein>
<feature type="non-terminal residue" evidence="2">
    <location>
        <position position="1"/>
    </location>
</feature>
<feature type="region of interest" description="Disordered" evidence="1">
    <location>
        <begin position="1"/>
        <end position="24"/>
    </location>
</feature>
<organism evidence="2 3">
    <name type="scientific">Plutella xylostella</name>
    <name type="common">Diamondback moth</name>
    <name type="synonym">Plutella maculipennis</name>
    <dbReference type="NCBI Taxonomy" id="51655"/>
    <lineage>
        <taxon>Eukaryota</taxon>
        <taxon>Metazoa</taxon>
        <taxon>Ecdysozoa</taxon>
        <taxon>Arthropoda</taxon>
        <taxon>Hexapoda</taxon>
        <taxon>Insecta</taxon>
        <taxon>Pterygota</taxon>
        <taxon>Neoptera</taxon>
        <taxon>Endopterygota</taxon>
        <taxon>Lepidoptera</taxon>
        <taxon>Glossata</taxon>
        <taxon>Ditrysia</taxon>
        <taxon>Yponomeutoidea</taxon>
        <taxon>Plutellidae</taxon>
        <taxon>Plutella</taxon>
    </lineage>
</organism>
<dbReference type="EMBL" id="JAHIBW010000004">
    <property type="protein sequence ID" value="KAG7311514.1"/>
    <property type="molecule type" value="Genomic_DNA"/>
</dbReference>
<evidence type="ECO:0000313" key="2">
    <source>
        <dbReference type="EMBL" id="KAG7311514.1"/>
    </source>
</evidence>
<feature type="non-terminal residue" evidence="2">
    <location>
        <position position="53"/>
    </location>
</feature>
<keyword evidence="3" id="KW-1185">Reference proteome</keyword>
<gene>
    <name evidence="2" type="ORF">JYU34_002558</name>
</gene>
<evidence type="ECO:0000256" key="1">
    <source>
        <dbReference type="SAM" id="MobiDB-lite"/>
    </source>
</evidence>
<evidence type="ECO:0000313" key="3">
    <source>
        <dbReference type="Proteomes" id="UP000823941"/>
    </source>
</evidence>
<proteinExistence type="predicted"/>
<sequence length="53" mass="5492">AAHESATRPGRVRAGTTDPGRPGRLATGIGPLIHITEIVITWSSLTTGLQSTL</sequence>
<reference evidence="2 3" key="1">
    <citation type="submission" date="2021-06" db="EMBL/GenBank/DDBJ databases">
        <title>A haploid diamondback moth (Plutella xylostella L.) genome assembly resolves 31 chromosomes and identifies a diamide resistance mutation.</title>
        <authorList>
            <person name="Ward C.M."/>
            <person name="Perry K.D."/>
            <person name="Baker G."/>
            <person name="Powis K."/>
            <person name="Heckel D.G."/>
            <person name="Baxter S.W."/>
        </authorList>
    </citation>
    <scope>NUCLEOTIDE SEQUENCE [LARGE SCALE GENOMIC DNA]</scope>
    <source>
        <strain evidence="2 3">LV</strain>
        <tissue evidence="2">Single pupa</tissue>
    </source>
</reference>
<comment type="caution">
    <text evidence="2">The sequence shown here is derived from an EMBL/GenBank/DDBJ whole genome shotgun (WGS) entry which is preliminary data.</text>
</comment>